<dbReference type="Gene3D" id="3.20.20.70">
    <property type="entry name" value="Aldolase class I"/>
    <property type="match status" value="1"/>
</dbReference>
<dbReference type="Gene3D" id="2.70.98.10">
    <property type="match status" value="1"/>
</dbReference>
<evidence type="ECO:0000259" key="3">
    <source>
        <dbReference type="Pfam" id="PF14508"/>
    </source>
</evidence>
<reference evidence="5" key="2">
    <citation type="submission" date="2020-09" db="EMBL/GenBank/DDBJ databases">
        <authorList>
            <person name="Sun Q."/>
            <person name="Kim S."/>
        </authorList>
    </citation>
    <scope>NUCLEOTIDE SEQUENCE</scope>
    <source>
        <strain evidence="5">KCTC 32296</strain>
    </source>
</reference>
<dbReference type="InterPro" id="IPR019563">
    <property type="entry name" value="GH97_catalytic"/>
</dbReference>
<sequence length="689" mass="77029">MRISLATGLLKAVFLFVFALIASLLVTMAAQADQVATATSPGGELSVRIMTGNEGHITYAIDRKGVEVISPSKLGFILADQPKLERNMALTSQAQSRHDETWELPWGERQFVRNDYNELRLGFTEKTGLKRQLTVVFRLYDNGFGFRYEFPDQPQLKTVKIVEELTEFAVAEPATAWWIPAGEWNRYEYLYNKTPLTEVSQAHTPITLKTTSGLHMAFHEAALVDYSAMWLRRVSGQTLKANLSPHGDGPKVTRTAPFNTPWRTVQMADTAGGLVENDLVLNLNEPNALGDVSWVKPYKYVGIWWDMHLNNNTWGSGPKHGANTKKTKDYIDFAAQNGLRGVLVEGWNLGWDGDWFASGNDFDFTKAYPDFDIEELAAYAKKKRVHIVGHHETAGNIAVYEPQLEAALDLYQRLGIDSIKTGYVADAGGVKARDADGNIFYTWHDGQVMARHHLKVVVEAAKRKIAINPHEPIKDTGLRRTYPNWVAREGARGMEYNAWGQPPNPPEHEINLVFTRLLSGPMDYTPGVLSLEGAGQPLQSTVARQLALYVVIYSPIQMAADTIENYGKHMKPFQFIKDVPTDWADTQVLNGEVGDYVTIVRKDKASADWYLGAATDEAGRTLEVTLSFLEPGKVYMAQIYRDADDTDYRTDTRHHHVIEQKTVTAADRLTLKLAPGGGQAIRFVAAKSR</sequence>
<organism evidence="5 6">
    <name type="scientific">Asticcacaulis endophyticus</name>
    <dbReference type="NCBI Taxonomy" id="1395890"/>
    <lineage>
        <taxon>Bacteria</taxon>
        <taxon>Pseudomonadati</taxon>
        <taxon>Pseudomonadota</taxon>
        <taxon>Alphaproteobacteria</taxon>
        <taxon>Caulobacterales</taxon>
        <taxon>Caulobacteraceae</taxon>
        <taxon>Asticcacaulis</taxon>
    </lineage>
</organism>
<dbReference type="InterPro" id="IPR017853">
    <property type="entry name" value="GH"/>
</dbReference>
<dbReference type="RefSeq" id="WP_189485868.1">
    <property type="nucleotide sequence ID" value="NZ_BMZB01000001.1"/>
</dbReference>
<accession>A0A918USB6</accession>
<evidence type="ECO:0000313" key="5">
    <source>
        <dbReference type="EMBL" id="GGZ30705.1"/>
    </source>
</evidence>
<dbReference type="PANTHER" id="PTHR35803">
    <property type="entry name" value="GLUCAN 1,4-ALPHA-GLUCOSIDASE SUSB-RELATED"/>
    <property type="match status" value="1"/>
</dbReference>
<comment type="caution">
    <text evidence="5">The sequence shown here is derived from an EMBL/GenBank/DDBJ whole genome shotgun (WGS) entry which is preliminary data.</text>
</comment>
<dbReference type="SUPFAM" id="SSF51445">
    <property type="entry name" value="(Trans)glycosidases"/>
    <property type="match status" value="1"/>
</dbReference>
<dbReference type="InterPro" id="IPR029483">
    <property type="entry name" value="GH97_C"/>
</dbReference>
<dbReference type="InterPro" id="IPR014718">
    <property type="entry name" value="GH-type_carb-bd"/>
</dbReference>
<dbReference type="Pfam" id="PF14508">
    <property type="entry name" value="GH97_N"/>
    <property type="match status" value="1"/>
</dbReference>
<dbReference type="EMBL" id="BMZB01000001">
    <property type="protein sequence ID" value="GGZ30705.1"/>
    <property type="molecule type" value="Genomic_DNA"/>
</dbReference>
<evidence type="ECO:0000256" key="1">
    <source>
        <dbReference type="SAM" id="SignalP"/>
    </source>
</evidence>
<protein>
    <submittedName>
        <fullName evidence="5">Alpha-glucosidase</fullName>
    </submittedName>
</protein>
<reference evidence="5" key="1">
    <citation type="journal article" date="2014" name="Int. J. Syst. Evol. Microbiol.">
        <title>Complete genome sequence of Corynebacterium casei LMG S-19264T (=DSM 44701T), isolated from a smear-ripened cheese.</title>
        <authorList>
            <consortium name="US DOE Joint Genome Institute (JGI-PGF)"/>
            <person name="Walter F."/>
            <person name="Albersmeier A."/>
            <person name="Kalinowski J."/>
            <person name="Ruckert C."/>
        </authorList>
    </citation>
    <scope>NUCLEOTIDE SEQUENCE</scope>
    <source>
        <strain evidence="5">KCTC 32296</strain>
    </source>
</reference>
<evidence type="ECO:0000259" key="4">
    <source>
        <dbReference type="Pfam" id="PF14509"/>
    </source>
</evidence>
<dbReference type="GO" id="GO:0030246">
    <property type="term" value="F:carbohydrate binding"/>
    <property type="evidence" value="ECO:0007669"/>
    <property type="project" value="InterPro"/>
</dbReference>
<dbReference type="PANTHER" id="PTHR35803:SF1">
    <property type="entry name" value="GLUCAN 1,4-ALPHA-GLUCOSIDASE SUSB"/>
    <property type="match status" value="1"/>
</dbReference>
<dbReference type="InterPro" id="IPR013785">
    <property type="entry name" value="Aldolase_TIM"/>
</dbReference>
<dbReference type="InterPro" id="IPR052720">
    <property type="entry name" value="Glycosyl_hydrolase_97"/>
</dbReference>
<feature type="domain" description="Glycosyl-hydrolase 97 catalytic" evidence="2">
    <location>
        <begin position="304"/>
        <end position="491"/>
    </location>
</feature>
<keyword evidence="1" id="KW-0732">Signal</keyword>
<feature type="chain" id="PRO_5038009722" evidence="1">
    <location>
        <begin position="33"/>
        <end position="689"/>
    </location>
</feature>
<evidence type="ECO:0000259" key="2">
    <source>
        <dbReference type="Pfam" id="PF10566"/>
    </source>
</evidence>
<keyword evidence="6" id="KW-1185">Reference proteome</keyword>
<dbReference type="AlphaFoldDB" id="A0A918USB6"/>
<gene>
    <name evidence="5" type="primary">aglA</name>
    <name evidence="5" type="ORF">GCM10011273_16440</name>
</gene>
<name>A0A918USB6_9CAUL</name>
<feature type="signal peptide" evidence="1">
    <location>
        <begin position="1"/>
        <end position="32"/>
    </location>
</feature>
<dbReference type="Proteomes" id="UP000662572">
    <property type="component" value="Unassembled WGS sequence"/>
</dbReference>
<evidence type="ECO:0000313" key="6">
    <source>
        <dbReference type="Proteomes" id="UP000662572"/>
    </source>
</evidence>
<dbReference type="Pfam" id="PF14509">
    <property type="entry name" value="GH97_C"/>
    <property type="match status" value="1"/>
</dbReference>
<feature type="domain" description="Glycosyl-hydrolase 97 N-terminal" evidence="3">
    <location>
        <begin position="39"/>
        <end position="286"/>
    </location>
</feature>
<dbReference type="InterPro" id="IPR029486">
    <property type="entry name" value="GH97_N"/>
</dbReference>
<proteinExistence type="predicted"/>
<dbReference type="Pfam" id="PF10566">
    <property type="entry name" value="Glyco_hydro_97"/>
    <property type="match status" value="1"/>
</dbReference>
<feature type="domain" description="Glycosyl-hydrolase 97 C-terminal oligomerisation" evidence="4">
    <location>
        <begin position="582"/>
        <end position="683"/>
    </location>
</feature>